<evidence type="ECO:0000313" key="1">
    <source>
        <dbReference type="EMBL" id="QHS80891.1"/>
    </source>
</evidence>
<sequence>MGCESIIKVFFHMTNTIKLYHWQTSSYPRHKATCDLLAIVLPLIDTFVETYMGRYQRPMFESGFKMTIQELKDNDDSAPSLIKDYIFYLKNDLPKYLEDNDTDLLNIRDELVSNLNKTLYLFTLQ</sequence>
<organism evidence="1">
    <name type="scientific">viral metagenome</name>
    <dbReference type="NCBI Taxonomy" id="1070528"/>
    <lineage>
        <taxon>unclassified sequences</taxon>
        <taxon>metagenomes</taxon>
        <taxon>organismal metagenomes</taxon>
    </lineage>
</organism>
<protein>
    <submittedName>
        <fullName evidence="1">Uncharacterized protein</fullName>
    </submittedName>
</protein>
<dbReference type="EMBL" id="MN740725">
    <property type="protein sequence ID" value="QHS80891.1"/>
    <property type="molecule type" value="Genomic_DNA"/>
</dbReference>
<dbReference type="InterPro" id="IPR043876">
    <property type="entry name" value="DUF5856"/>
</dbReference>
<proteinExistence type="predicted"/>
<name>A0A6C0ANF6_9ZZZZ</name>
<reference evidence="1" key="1">
    <citation type="journal article" date="2020" name="Nature">
        <title>Giant virus diversity and host interactions through global metagenomics.</title>
        <authorList>
            <person name="Schulz F."/>
            <person name="Roux S."/>
            <person name="Paez-Espino D."/>
            <person name="Jungbluth S."/>
            <person name="Walsh D.A."/>
            <person name="Denef V.J."/>
            <person name="McMahon K.D."/>
            <person name="Konstantinidis K.T."/>
            <person name="Eloe-Fadrosh E.A."/>
            <person name="Kyrpides N.C."/>
            <person name="Woyke T."/>
        </authorList>
    </citation>
    <scope>NUCLEOTIDE SEQUENCE</scope>
    <source>
        <strain evidence="1">GVMAG-S-1091796-13</strain>
    </source>
</reference>
<dbReference type="Pfam" id="PF19174">
    <property type="entry name" value="DUF5856"/>
    <property type="match status" value="1"/>
</dbReference>
<dbReference type="AlphaFoldDB" id="A0A6C0ANF6"/>
<accession>A0A6C0ANF6</accession>